<accession>A0A0C9TGP7</accession>
<evidence type="ECO:0000313" key="2">
    <source>
        <dbReference type="Proteomes" id="UP000053647"/>
    </source>
</evidence>
<dbReference type="AlphaFoldDB" id="A0A0C9TGP7"/>
<feature type="non-terminal residue" evidence="1">
    <location>
        <position position="1"/>
    </location>
</feature>
<keyword evidence="2" id="KW-1185">Reference proteome</keyword>
<dbReference type="Proteomes" id="UP000053647">
    <property type="component" value="Unassembled WGS sequence"/>
</dbReference>
<dbReference type="SUPFAM" id="SSF56672">
    <property type="entry name" value="DNA/RNA polymerases"/>
    <property type="match status" value="1"/>
</dbReference>
<feature type="non-terminal residue" evidence="1">
    <location>
        <position position="78"/>
    </location>
</feature>
<organism evidence="1 2">
    <name type="scientific">Paxillus involutus ATCC 200175</name>
    <dbReference type="NCBI Taxonomy" id="664439"/>
    <lineage>
        <taxon>Eukaryota</taxon>
        <taxon>Fungi</taxon>
        <taxon>Dikarya</taxon>
        <taxon>Basidiomycota</taxon>
        <taxon>Agaricomycotina</taxon>
        <taxon>Agaricomycetes</taxon>
        <taxon>Agaricomycetidae</taxon>
        <taxon>Boletales</taxon>
        <taxon>Paxilineae</taxon>
        <taxon>Paxillaceae</taxon>
        <taxon>Paxillus</taxon>
    </lineage>
</organism>
<dbReference type="EMBL" id="KN819339">
    <property type="protein sequence ID" value="KIJ14895.1"/>
    <property type="molecule type" value="Genomic_DNA"/>
</dbReference>
<dbReference type="InterPro" id="IPR043502">
    <property type="entry name" value="DNA/RNA_pol_sf"/>
</dbReference>
<name>A0A0C9TGP7_PAXIN</name>
<reference evidence="2" key="2">
    <citation type="submission" date="2015-01" db="EMBL/GenBank/DDBJ databases">
        <title>Evolutionary Origins and Diversification of the Mycorrhizal Mutualists.</title>
        <authorList>
            <consortium name="DOE Joint Genome Institute"/>
            <consortium name="Mycorrhizal Genomics Consortium"/>
            <person name="Kohler A."/>
            <person name="Kuo A."/>
            <person name="Nagy L.G."/>
            <person name="Floudas D."/>
            <person name="Copeland A."/>
            <person name="Barry K.W."/>
            <person name="Cichocki N."/>
            <person name="Veneault-Fourrey C."/>
            <person name="LaButti K."/>
            <person name="Lindquist E.A."/>
            <person name="Lipzen A."/>
            <person name="Lundell T."/>
            <person name="Morin E."/>
            <person name="Murat C."/>
            <person name="Riley R."/>
            <person name="Ohm R."/>
            <person name="Sun H."/>
            <person name="Tunlid A."/>
            <person name="Henrissat B."/>
            <person name="Grigoriev I.V."/>
            <person name="Hibbett D.S."/>
            <person name="Martin F."/>
        </authorList>
    </citation>
    <scope>NUCLEOTIDE SEQUENCE [LARGE SCALE GENOMIC DNA]</scope>
    <source>
        <strain evidence="2">ATCC 200175</strain>
    </source>
</reference>
<dbReference type="HOGENOM" id="CLU_142394_1_0_1"/>
<reference evidence="1 2" key="1">
    <citation type="submission" date="2014-06" db="EMBL/GenBank/DDBJ databases">
        <authorList>
            <consortium name="DOE Joint Genome Institute"/>
            <person name="Kuo A."/>
            <person name="Kohler A."/>
            <person name="Nagy L.G."/>
            <person name="Floudas D."/>
            <person name="Copeland A."/>
            <person name="Barry K.W."/>
            <person name="Cichocki N."/>
            <person name="Veneault-Fourrey C."/>
            <person name="LaButti K."/>
            <person name="Lindquist E.A."/>
            <person name="Lipzen A."/>
            <person name="Lundell T."/>
            <person name="Morin E."/>
            <person name="Murat C."/>
            <person name="Sun H."/>
            <person name="Tunlid A."/>
            <person name="Henrissat B."/>
            <person name="Grigoriev I.V."/>
            <person name="Hibbett D.S."/>
            <person name="Martin F."/>
            <person name="Nordberg H.P."/>
            <person name="Cantor M.N."/>
            <person name="Hua S.X."/>
        </authorList>
    </citation>
    <scope>NUCLEOTIDE SEQUENCE [LARGE SCALE GENOMIC DNA]</scope>
    <source>
        <strain evidence="1 2">ATCC 200175</strain>
    </source>
</reference>
<gene>
    <name evidence="1" type="ORF">PAXINDRAFT_41503</name>
</gene>
<sequence length="78" mass="8611">RFIWEHAQDVHCIMHRVKESGATFSASKVQLCVPEALILGQKCTPKGHLPGTSKVDKIIHWPDLKTIGDARAFMGLCG</sequence>
<proteinExistence type="predicted"/>
<dbReference type="OrthoDB" id="3193212at2759"/>
<evidence type="ECO:0000313" key="1">
    <source>
        <dbReference type="EMBL" id="KIJ14895.1"/>
    </source>
</evidence>
<protein>
    <submittedName>
        <fullName evidence="1">Uncharacterized protein</fullName>
    </submittedName>
</protein>